<proteinExistence type="predicted"/>
<organism evidence="2 3">
    <name type="scientific">Heligmosomoides polygyrus</name>
    <name type="common">Parasitic roundworm</name>
    <dbReference type="NCBI Taxonomy" id="6339"/>
    <lineage>
        <taxon>Eukaryota</taxon>
        <taxon>Metazoa</taxon>
        <taxon>Ecdysozoa</taxon>
        <taxon>Nematoda</taxon>
        <taxon>Chromadorea</taxon>
        <taxon>Rhabditida</taxon>
        <taxon>Rhabditina</taxon>
        <taxon>Rhabditomorpha</taxon>
        <taxon>Strongyloidea</taxon>
        <taxon>Heligmosomidae</taxon>
        <taxon>Heligmosomoides</taxon>
    </lineage>
</organism>
<name>A0A183GA93_HELPZ</name>
<gene>
    <name evidence="1" type="ORF">HPBE_LOCUS18916</name>
</gene>
<evidence type="ECO:0000313" key="2">
    <source>
        <dbReference type="Proteomes" id="UP000050761"/>
    </source>
</evidence>
<dbReference type="Proteomes" id="UP000050761">
    <property type="component" value="Unassembled WGS sequence"/>
</dbReference>
<keyword evidence="2" id="KW-1185">Reference proteome</keyword>
<reference evidence="1 2" key="1">
    <citation type="submission" date="2018-11" db="EMBL/GenBank/DDBJ databases">
        <authorList>
            <consortium name="Pathogen Informatics"/>
        </authorList>
    </citation>
    <scope>NUCLEOTIDE SEQUENCE [LARGE SCALE GENOMIC DNA]</scope>
</reference>
<reference evidence="3" key="2">
    <citation type="submission" date="2019-09" db="UniProtKB">
        <authorList>
            <consortium name="WormBaseParasite"/>
        </authorList>
    </citation>
    <scope>IDENTIFICATION</scope>
</reference>
<sequence length="173" mass="20435">MQIHEIERRTSHVRLLQRKRKHYSDACPEIHLVNDRTKLLENEGRCTVSVEIRAGICRKKTSCFYCEMSGDNRERICDHHGSICPKSEEYVGMLKRRNELKRTIEKCKKTLKAKVTEHEETQTVRAMVRGDCTHHDDQLTSMVRDRVRRETHIERLRGPDGSILYLHFSNSNY</sequence>
<accession>A0A183GA93</accession>
<evidence type="ECO:0000313" key="1">
    <source>
        <dbReference type="EMBL" id="VDP13357.1"/>
    </source>
</evidence>
<evidence type="ECO:0000313" key="3">
    <source>
        <dbReference type="WBParaSite" id="HPBE_0001891701-mRNA-1"/>
    </source>
</evidence>
<dbReference type="AlphaFoldDB" id="A0A183GA93"/>
<dbReference type="WBParaSite" id="HPBE_0001891701-mRNA-1">
    <property type="protein sequence ID" value="HPBE_0001891701-mRNA-1"/>
    <property type="gene ID" value="HPBE_0001891701"/>
</dbReference>
<accession>A0A3P8AFZ6</accession>
<dbReference type="EMBL" id="UZAH01031002">
    <property type="protein sequence ID" value="VDP13357.1"/>
    <property type="molecule type" value="Genomic_DNA"/>
</dbReference>
<protein>
    <submittedName>
        <fullName evidence="3">TAZ-type domain-containing protein</fullName>
    </submittedName>
</protein>